<dbReference type="GeneID" id="17309675"/>
<feature type="compositionally biased region" description="Polar residues" evidence="1">
    <location>
        <begin position="227"/>
        <end position="242"/>
    </location>
</feature>
<reference evidence="2 4" key="1">
    <citation type="journal article" date="2012" name="Nature">
        <title>Algal genomes reveal evolutionary mosaicism and the fate of nucleomorphs.</title>
        <authorList>
            <consortium name="DOE Joint Genome Institute"/>
            <person name="Curtis B.A."/>
            <person name="Tanifuji G."/>
            <person name="Burki F."/>
            <person name="Gruber A."/>
            <person name="Irimia M."/>
            <person name="Maruyama S."/>
            <person name="Arias M.C."/>
            <person name="Ball S.G."/>
            <person name="Gile G.H."/>
            <person name="Hirakawa Y."/>
            <person name="Hopkins J.F."/>
            <person name="Kuo A."/>
            <person name="Rensing S.A."/>
            <person name="Schmutz J."/>
            <person name="Symeonidi A."/>
            <person name="Elias M."/>
            <person name="Eveleigh R.J."/>
            <person name="Herman E.K."/>
            <person name="Klute M.J."/>
            <person name="Nakayama T."/>
            <person name="Obornik M."/>
            <person name="Reyes-Prieto A."/>
            <person name="Armbrust E.V."/>
            <person name="Aves S.J."/>
            <person name="Beiko R.G."/>
            <person name="Coutinho P."/>
            <person name="Dacks J.B."/>
            <person name="Durnford D.G."/>
            <person name="Fast N.M."/>
            <person name="Green B.R."/>
            <person name="Grisdale C.J."/>
            <person name="Hempel F."/>
            <person name="Henrissat B."/>
            <person name="Hoppner M.P."/>
            <person name="Ishida K."/>
            <person name="Kim E."/>
            <person name="Koreny L."/>
            <person name="Kroth P.G."/>
            <person name="Liu Y."/>
            <person name="Malik S.B."/>
            <person name="Maier U.G."/>
            <person name="McRose D."/>
            <person name="Mock T."/>
            <person name="Neilson J.A."/>
            <person name="Onodera N.T."/>
            <person name="Poole A.M."/>
            <person name="Pritham E.J."/>
            <person name="Richards T.A."/>
            <person name="Rocap G."/>
            <person name="Roy S.W."/>
            <person name="Sarai C."/>
            <person name="Schaack S."/>
            <person name="Shirato S."/>
            <person name="Slamovits C.H."/>
            <person name="Spencer D.F."/>
            <person name="Suzuki S."/>
            <person name="Worden A.Z."/>
            <person name="Zauner S."/>
            <person name="Barry K."/>
            <person name="Bell C."/>
            <person name="Bharti A.K."/>
            <person name="Crow J.A."/>
            <person name="Grimwood J."/>
            <person name="Kramer R."/>
            <person name="Lindquist E."/>
            <person name="Lucas S."/>
            <person name="Salamov A."/>
            <person name="McFadden G.I."/>
            <person name="Lane C.E."/>
            <person name="Keeling P.J."/>
            <person name="Gray M.W."/>
            <person name="Grigoriev I.V."/>
            <person name="Archibald J.M."/>
        </authorList>
    </citation>
    <scope>NUCLEOTIDE SEQUENCE</scope>
    <source>
        <strain evidence="2 4">CCMP2712</strain>
    </source>
</reference>
<feature type="compositionally biased region" description="Polar residues" evidence="1">
    <location>
        <begin position="377"/>
        <end position="386"/>
    </location>
</feature>
<proteinExistence type="predicted"/>
<evidence type="ECO:0000313" key="2">
    <source>
        <dbReference type="EMBL" id="EKX52873.1"/>
    </source>
</evidence>
<dbReference type="KEGG" id="gtt:GUITHDRAFT_133292"/>
<feature type="region of interest" description="Disordered" evidence="1">
    <location>
        <begin position="482"/>
        <end position="505"/>
    </location>
</feature>
<dbReference type="Proteomes" id="UP000011087">
    <property type="component" value="Unassembled WGS sequence"/>
</dbReference>
<evidence type="ECO:0000313" key="4">
    <source>
        <dbReference type="Proteomes" id="UP000011087"/>
    </source>
</evidence>
<feature type="region of interest" description="Disordered" evidence="1">
    <location>
        <begin position="140"/>
        <end position="159"/>
    </location>
</feature>
<reference evidence="4" key="2">
    <citation type="submission" date="2012-11" db="EMBL/GenBank/DDBJ databases">
        <authorList>
            <person name="Kuo A."/>
            <person name="Curtis B.A."/>
            <person name="Tanifuji G."/>
            <person name="Burki F."/>
            <person name="Gruber A."/>
            <person name="Irimia M."/>
            <person name="Maruyama S."/>
            <person name="Arias M.C."/>
            <person name="Ball S.G."/>
            <person name="Gile G.H."/>
            <person name="Hirakawa Y."/>
            <person name="Hopkins J.F."/>
            <person name="Rensing S.A."/>
            <person name="Schmutz J."/>
            <person name="Symeonidi A."/>
            <person name="Elias M."/>
            <person name="Eveleigh R.J."/>
            <person name="Herman E.K."/>
            <person name="Klute M.J."/>
            <person name="Nakayama T."/>
            <person name="Obornik M."/>
            <person name="Reyes-Prieto A."/>
            <person name="Armbrust E.V."/>
            <person name="Aves S.J."/>
            <person name="Beiko R.G."/>
            <person name="Coutinho P."/>
            <person name="Dacks J.B."/>
            <person name="Durnford D.G."/>
            <person name="Fast N.M."/>
            <person name="Green B.R."/>
            <person name="Grisdale C."/>
            <person name="Hempe F."/>
            <person name="Henrissat B."/>
            <person name="Hoppner M.P."/>
            <person name="Ishida K.-I."/>
            <person name="Kim E."/>
            <person name="Koreny L."/>
            <person name="Kroth P.G."/>
            <person name="Liu Y."/>
            <person name="Malik S.-B."/>
            <person name="Maier U.G."/>
            <person name="McRose D."/>
            <person name="Mock T."/>
            <person name="Neilson J.A."/>
            <person name="Onodera N.T."/>
            <person name="Poole A.M."/>
            <person name="Pritham E.J."/>
            <person name="Richards T.A."/>
            <person name="Rocap G."/>
            <person name="Roy S.W."/>
            <person name="Sarai C."/>
            <person name="Schaack S."/>
            <person name="Shirato S."/>
            <person name="Slamovits C.H."/>
            <person name="Spencer D.F."/>
            <person name="Suzuki S."/>
            <person name="Worden A.Z."/>
            <person name="Zauner S."/>
            <person name="Barry K."/>
            <person name="Bell C."/>
            <person name="Bharti A.K."/>
            <person name="Crow J.A."/>
            <person name="Grimwood J."/>
            <person name="Kramer R."/>
            <person name="Lindquist E."/>
            <person name="Lucas S."/>
            <person name="Salamov A."/>
            <person name="McFadden G.I."/>
            <person name="Lane C.E."/>
            <person name="Keeling P.J."/>
            <person name="Gray M.W."/>
            <person name="Grigoriev I.V."/>
            <person name="Archibald J.M."/>
        </authorList>
    </citation>
    <scope>NUCLEOTIDE SEQUENCE</scope>
    <source>
        <strain evidence="4">CCMP2712</strain>
    </source>
</reference>
<dbReference type="HOGENOM" id="CLU_278919_0_0_1"/>
<dbReference type="InterPro" id="IPR011990">
    <property type="entry name" value="TPR-like_helical_dom_sf"/>
</dbReference>
<protein>
    <submittedName>
        <fullName evidence="2 3">Uncharacterized protein</fullName>
    </submittedName>
</protein>
<dbReference type="RefSeq" id="XP_005839853.1">
    <property type="nucleotide sequence ID" value="XM_005839796.1"/>
</dbReference>
<gene>
    <name evidence="2" type="ORF">GUITHDRAFT_133292</name>
</gene>
<feature type="region of interest" description="Disordered" evidence="1">
    <location>
        <begin position="366"/>
        <end position="386"/>
    </location>
</feature>
<evidence type="ECO:0000256" key="1">
    <source>
        <dbReference type="SAM" id="MobiDB-lite"/>
    </source>
</evidence>
<sequence length="1132" mass="123536">MLYDQVSSSWIMWDELGAQGLYPSDPTDPHLSAYASQQYLLASRPPNNPSANPVPPYMSGYYDQMARGVSGPSMGTSVSSMYPSGSYAMNGLGETDRRLLQQHQGGMFTSSGMSGMSSAPMSSGYGQAYAGYIAVNHSQAPHEAPGMRPSQQTAQGTASSIKVRGGLMAASSADTSMSRGFVQGSTGREAGAAYLMPNNPAASSYANRIQTPQSTQPSMTGRVSSIANPNVSTTKNPTAPSKQSDRAIQGNFPPETLQQNAPAMGRFVDCFQEGFIQPGVTPTSHGYKNSQVSQDIASQKRAKYSSMLSAAPQMYHAPSDQPLTSFQSNGEGTVQPTFQGRECYDQTRDRSYSQVPISIAAGPKGFPEISSDLATYPGTSNTQPRRNLQQMEVYSNDAINSAIPSHQSDPSKKNKKRKVISIEAQAGQMVGSSTTQQSLAGPKVDVRMGASAPVAARAGHLNSAPMDMPAENQKMHLSLAETSRQGVKSQGMTPSHASKSSKIGKTGAMSAESMLSASVQMERSGAIAYAIMFLEGGKLYSTLSPMEGVKIRLRLTDLYSFYTFNHESAISRMHEALRLLERTGGSSKSHAICVVLHLRLACVHARIGKSMDKAWRELTAAKKIVEDIKILEYRPWIHLVSYQLHASTGDFEPAHAEIRSCMELLKDAILPRRSEFEIVCYMLLAHSKLQAGMVQEAREHVSSVDAILEGSKGKQELPAELRPFFETLRLLTTPSSHVESLQNSSKNLSVPRHSHLQFFWWHSDSSLDVLLNFFRSQMLPAIHIHEVLQSSDSTASTDKKDALLKAEEVLKDGFEMMEHSRKVDEMAASPPMVLENALLNILLLERSSALCLCRSSYNGAVEKLSAMIDALKLVENMASFLASDSQKQLLIISIHCSIANYLVRMGEMSSALAHLREAELLSSRSPTTVSILLLEALVLLDGSDVLPNQGNQEMLEETVAREGEKFVSKAEKLLSDQSCLSWARATILFLKAKHMLKGSTSLDQESIEGAIDLLQKASECVVEDNSDFQLQIKILALRGDALLMLDQATAALASLTDAHTRVNMVGDVWLELRILRGLERCYLKLPDRFHVAKASLTVKANRERRINEAIAAARSSPHHIVVKDWRIPGSFK</sequence>
<reference evidence="3" key="3">
    <citation type="submission" date="2015-06" db="UniProtKB">
        <authorList>
            <consortium name="EnsemblProtists"/>
        </authorList>
    </citation>
    <scope>IDENTIFICATION</scope>
</reference>
<dbReference type="EnsemblProtists" id="EKX52873">
    <property type="protein sequence ID" value="EKX52873"/>
    <property type="gene ID" value="GUITHDRAFT_133292"/>
</dbReference>
<dbReference type="AlphaFoldDB" id="L1JXR1"/>
<feature type="region of interest" description="Disordered" evidence="1">
    <location>
        <begin position="227"/>
        <end position="259"/>
    </location>
</feature>
<organism evidence="2">
    <name type="scientific">Guillardia theta (strain CCMP2712)</name>
    <name type="common">Cryptophyte</name>
    <dbReference type="NCBI Taxonomy" id="905079"/>
    <lineage>
        <taxon>Eukaryota</taxon>
        <taxon>Cryptophyceae</taxon>
        <taxon>Pyrenomonadales</taxon>
        <taxon>Geminigeraceae</taxon>
        <taxon>Guillardia</taxon>
    </lineage>
</organism>
<evidence type="ECO:0000313" key="3">
    <source>
        <dbReference type="EnsemblProtists" id="EKX52873"/>
    </source>
</evidence>
<keyword evidence="4" id="KW-1185">Reference proteome</keyword>
<dbReference type="PaxDb" id="55529-EKX52873"/>
<feature type="compositionally biased region" description="Polar residues" evidence="1">
    <location>
        <begin position="149"/>
        <end position="159"/>
    </location>
</feature>
<feature type="compositionally biased region" description="Polar residues" evidence="1">
    <location>
        <begin position="482"/>
        <end position="503"/>
    </location>
</feature>
<name>L1JXR1_GUITC</name>
<dbReference type="SUPFAM" id="SSF48452">
    <property type="entry name" value="TPR-like"/>
    <property type="match status" value="1"/>
</dbReference>
<accession>L1JXR1</accession>
<dbReference type="EMBL" id="JH992971">
    <property type="protein sequence ID" value="EKX52873.1"/>
    <property type="molecule type" value="Genomic_DNA"/>
</dbReference>